<evidence type="ECO:0008006" key="3">
    <source>
        <dbReference type="Google" id="ProtNLM"/>
    </source>
</evidence>
<dbReference type="AlphaFoldDB" id="A0A9X3Z5H3"/>
<gene>
    <name evidence="1" type="ORF">O3V59_21165</name>
</gene>
<comment type="caution">
    <text evidence="1">The sequence shown here is derived from an EMBL/GenBank/DDBJ whole genome shotgun (WGS) entry which is preliminary data.</text>
</comment>
<dbReference type="RefSeq" id="WP_271140961.1">
    <property type="nucleotide sequence ID" value="NZ_JAPYYP010000047.1"/>
</dbReference>
<dbReference type="SUPFAM" id="SSF53448">
    <property type="entry name" value="Nucleotide-diphospho-sugar transferases"/>
    <property type="match status" value="1"/>
</dbReference>
<dbReference type="Proteomes" id="UP001151071">
    <property type="component" value="Unassembled WGS sequence"/>
</dbReference>
<evidence type="ECO:0000313" key="2">
    <source>
        <dbReference type="Proteomes" id="UP001151071"/>
    </source>
</evidence>
<protein>
    <recommendedName>
        <fullName evidence="3">Glycosyltransferase</fullName>
    </recommendedName>
</protein>
<reference evidence="1" key="1">
    <citation type="submission" date="2022-12" db="EMBL/GenBank/DDBJ databases">
        <title>Draft genome sequence of the thermophilic strain Brevibacillus thermoruber HT42, isolated from Los Humeros, Puebla, Mexico, with biotechnological potential.</title>
        <authorList>
            <person name="Lara Sanchez J."/>
            <person name="Solis Palacios R."/>
            <person name="Bustos Baena A.S."/>
            <person name="Ruz Baez A.E."/>
            <person name="Espinosa Luna G."/>
            <person name="Oliart Ros R.M."/>
        </authorList>
    </citation>
    <scope>NUCLEOTIDE SEQUENCE</scope>
    <source>
        <strain evidence="1">HT42</strain>
    </source>
</reference>
<organism evidence="1 2">
    <name type="scientific">Brevibacillus thermoruber</name>
    <dbReference type="NCBI Taxonomy" id="33942"/>
    <lineage>
        <taxon>Bacteria</taxon>
        <taxon>Bacillati</taxon>
        <taxon>Bacillota</taxon>
        <taxon>Bacilli</taxon>
        <taxon>Bacillales</taxon>
        <taxon>Paenibacillaceae</taxon>
        <taxon>Brevibacillus</taxon>
    </lineage>
</organism>
<proteinExistence type="predicted"/>
<dbReference type="InterPro" id="IPR029044">
    <property type="entry name" value="Nucleotide-diphossugar_trans"/>
</dbReference>
<dbReference type="EMBL" id="JAPYYP010000047">
    <property type="protein sequence ID" value="MDA5110853.1"/>
    <property type="molecule type" value="Genomic_DNA"/>
</dbReference>
<sequence length="260" mass="30386">MSADNSSSIQIHEGSANPIVDIFYKTYPGDEEWITYSIKSVYKFARGFRQIVVVSNSGHHYHPPSGNLPVKYVELDLPPDDARYPNGVGYWWQMGIKLCWDRFTDADAVVVVDSDQIFYDHFSPASWRKDGKIIWMRRPWSEAGNGVIWKPGADFLLGKDTPYDYMVGPGFYITRTALQSFTNFMQSRFAQTPDQYYIDVKNPRTSEFVPIGAYIDHIQDPEYGFYHPRDVNYRPWPLKQYWSWGKITEEIRTEIEEFLK</sequence>
<keyword evidence="2" id="KW-1185">Reference proteome</keyword>
<name>A0A9X3Z5H3_9BACL</name>
<evidence type="ECO:0000313" key="1">
    <source>
        <dbReference type="EMBL" id="MDA5110853.1"/>
    </source>
</evidence>
<accession>A0A9X3Z5H3</accession>